<evidence type="ECO:0000256" key="2">
    <source>
        <dbReference type="SAM" id="SignalP"/>
    </source>
</evidence>
<dbReference type="Gramene" id="C.cajan_25820.t">
    <property type="protein sequence ID" value="C.cajan_25820.t.cds1"/>
    <property type="gene ID" value="C.cajan_25820"/>
</dbReference>
<evidence type="ECO:0000313" key="4">
    <source>
        <dbReference type="Proteomes" id="UP000075243"/>
    </source>
</evidence>
<dbReference type="EMBL" id="KQ483425">
    <property type="protein sequence ID" value="KYP52351.1"/>
    <property type="molecule type" value="Genomic_DNA"/>
</dbReference>
<feature type="region of interest" description="Disordered" evidence="1">
    <location>
        <begin position="54"/>
        <end position="95"/>
    </location>
</feature>
<protein>
    <submittedName>
        <fullName evidence="3">Uncharacterized protein</fullName>
    </submittedName>
</protein>
<accession>A0A151SC64</accession>
<gene>
    <name evidence="3" type="ORF">KK1_025828</name>
</gene>
<keyword evidence="2" id="KW-0732">Signal</keyword>
<feature type="signal peptide" evidence="2">
    <location>
        <begin position="1"/>
        <end position="16"/>
    </location>
</feature>
<evidence type="ECO:0000313" key="3">
    <source>
        <dbReference type="EMBL" id="KYP52351.1"/>
    </source>
</evidence>
<evidence type="ECO:0000256" key="1">
    <source>
        <dbReference type="SAM" id="MobiDB-lite"/>
    </source>
</evidence>
<feature type="non-terminal residue" evidence="3">
    <location>
        <position position="1"/>
    </location>
</feature>
<dbReference type="Proteomes" id="UP000075243">
    <property type="component" value="Unassembled WGS sequence"/>
</dbReference>
<feature type="compositionally biased region" description="Low complexity" evidence="1">
    <location>
        <begin position="75"/>
        <end position="86"/>
    </location>
</feature>
<feature type="chain" id="PRO_5007588438" evidence="2">
    <location>
        <begin position="17"/>
        <end position="95"/>
    </location>
</feature>
<dbReference type="OMA" id="NQPHQER"/>
<name>A0A151SC64_CAJCA</name>
<reference evidence="3" key="1">
    <citation type="journal article" date="2012" name="Nat. Biotechnol.">
        <title>Draft genome sequence of pigeonpea (Cajanus cajan), an orphan legume crop of resource-poor farmers.</title>
        <authorList>
            <person name="Varshney R.K."/>
            <person name="Chen W."/>
            <person name="Li Y."/>
            <person name="Bharti A.K."/>
            <person name="Saxena R.K."/>
            <person name="Schlueter J.A."/>
            <person name="Donoghue M.T."/>
            <person name="Azam S."/>
            <person name="Fan G."/>
            <person name="Whaley A.M."/>
            <person name="Farmer A.D."/>
            <person name="Sheridan J."/>
            <person name="Iwata A."/>
            <person name="Tuteja R."/>
            <person name="Penmetsa R.V."/>
            <person name="Wu W."/>
            <person name="Upadhyaya H.D."/>
            <person name="Yang S.P."/>
            <person name="Shah T."/>
            <person name="Saxena K.B."/>
            <person name="Michael T."/>
            <person name="McCombie W.R."/>
            <person name="Yang B."/>
            <person name="Zhang G."/>
            <person name="Yang H."/>
            <person name="Wang J."/>
            <person name="Spillane C."/>
            <person name="Cook D.R."/>
            <person name="May G.D."/>
            <person name="Xu X."/>
            <person name="Jackson S.A."/>
        </authorList>
    </citation>
    <scope>NUCLEOTIDE SEQUENCE [LARGE SCALE GENOMIC DNA]</scope>
</reference>
<sequence>HTFTFFLSSLLSLSLSLPFLSFSLYTTMSRHRRQASQVLPPEILAADDLTNSFDLTQQLPQPPTTANHHHQGRQTTLTTPPATATKKPPPPEKST</sequence>
<proteinExistence type="predicted"/>
<organism evidence="3 4">
    <name type="scientific">Cajanus cajan</name>
    <name type="common">Pigeon pea</name>
    <name type="synonym">Cajanus indicus</name>
    <dbReference type="NCBI Taxonomy" id="3821"/>
    <lineage>
        <taxon>Eukaryota</taxon>
        <taxon>Viridiplantae</taxon>
        <taxon>Streptophyta</taxon>
        <taxon>Embryophyta</taxon>
        <taxon>Tracheophyta</taxon>
        <taxon>Spermatophyta</taxon>
        <taxon>Magnoliopsida</taxon>
        <taxon>eudicotyledons</taxon>
        <taxon>Gunneridae</taxon>
        <taxon>Pentapetalae</taxon>
        <taxon>rosids</taxon>
        <taxon>fabids</taxon>
        <taxon>Fabales</taxon>
        <taxon>Fabaceae</taxon>
        <taxon>Papilionoideae</taxon>
        <taxon>50 kb inversion clade</taxon>
        <taxon>NPAAA clade</taxon>
        <taxon>indigoferoid/millettioid clade</taxon>
        <taxon>Phaseoleae</taxon>
        <taxon>Cajanus</taxon>
    </lineage>
</organism>
<keyword evidence="4" id="KW-1185">Reference proteome</keyword>
<dbReference type="AlphaFoldDB" id="A0A151SC64"/>